<dbReference type="AlphaFoldDB" id="A2DHB1"/>
<dbReference type="EMBL" id="DS113200">
    <property type="protein sequence ID" value="EAY20184.1"/>
    <property type="molecule type" value="Genomic_DNA"/>
</dbReference>
<name>A2DHB1_TRIV3</name>
<reference evidence="1" key="1">
    <citation type="submission" date="2006-10" db="EMBL/GenBank/DDBJ databases">
        <authorList>
            <person name="Amadeo P."/>
            <person name="Zhao Q."/>
            <person name="Wortman J."/>
            <person name="Fraser-Liggett C."/>
            <person name="Carlton J."/>
        </authorList>
    </citation>
    <scope>NUCLEOTIDE SEQUENCE</scope>
    <source>
        <strain evidence="1">G3</strain>
    </source>
</reference>
<dbReference type="Proteomes" id="UP000001542">
    <property type="component" value="Unassembled WGS sequence"/>
</dbReference>
<gene>
    <name evidence="1" type="ORF">TVAG_021290</name>
</gene>
<dbReference type="RefSeq" id="XP_001581170.1">
    <property type="nucleotide sequence ID" value="XM_001581120.1"/>
</dbReference>
<evidence type="ECO:0000313" key="2">
    <source>
        <dbReference type="Proteomes" id="UP000001542"/>
    </source>
</evidence>
<protein>
    <submittedName>
        <fullName evidence="1">Uncharacterized protein</fullName>
    </submittedName>
</protein>
<reference evidence="1" key="2">
    <citation type="journal article" date="2007" name="Science">
        <title>Draft genome sequence of the sexually transmitted pathogen Trichomonas vaginalis.</title>
        <authorList>
            <person name="Carlton J.M."/>
            <person name="Hirt R.P."/>
            <person name="Silva J.C."/>
            <person name="Delcher A.L."/>
            <person name="Schatz M."/>
            <person name="Zhao Q."/>
            <person name="Wortman J.R."/>
            <person name="Bidwell S.L."/>
            <person name="Alsmark U.C.M."/>
            <person name="Besteiro S."/>
            <person name="Sicheritz-Ponten T."/>
            <person name="Noel C.J."/>
            <person name="Dacks J.B."/>
            <person name="Foster P.G."/>
            <person name="Simillion C."/>
            <person name="Van de Peer Y."/>
            <person name="Miranda-Saavedra D."/>
            <person name="Barton G.J."/>
            <person name="Westrop G.D."/>
            <person name="Mueller S."/>
            <person name="Dessi D."/>
            <person name="Fiori P.L."/>
            <person name="Ren Q."/>
            <person name="Paulsen I."/>
            <person name="Zhang H."/>
            <person name="Bastida-Corcuera F.D."/>
            <person name="Simoes-Barbosa A."/>
            <person name="Brown M.T."/>
            <person name="Hayes R.D."/>
            <person name="Mukherjee M."/>
            <person name="Okumura C.Y."/>
            <person name="Schneider R."/>
            <person name="Smith A.J."/>
            <person name="Vanacova S."/>
            <person name="Villalvazo M."/>
            <person name="Haas B.J."/>
            <person name="Pertea M."/>
            <person name="Feldblyum T.V."/>
            <person name="Utterback T.R."/>
            <person name="Shu C.L."/>
            <person name="Osoegawa K."/>
            <person name="de Jong P.J."/>
            <person name="Hrdy I."/>
            <person name="Horvathova L."/>
            <person name="Zubacova Z."/>
            <person name="Dolezal P."/>
            <person name="Malik S.B."/>
            <person name="Logsdon J.M. Jr."/>
            <person name="Henze K."/>
            <person name="Gupta A."/>
            <person name="Wang C.C."/>
            <person name="Dunne R.L."/>
            <person name="Upcroft J.A."/>
            <person name="Upcroft P."/>
            <person name="White O."/>
            <person name="Salzberg S.L."/>
            <person name="Tang P."/>
            <person name="Chiu C.-H."/>
            <person name="Lee Y.-S."/>
            <person name="Embley T.M."/>
            <person name="Coombs G.H."/>
            <person name="Mottram J.C."/>
            <person name="Tachezy J."/>
            <person name="Fraser-Liggett C.M."/>
            <person name="Johnson P.J."/>
        </authorList>
    </citation>
    <scope>NUCLEOTIDE SEQUENCE [LARGE SCALE GENOMIC DNA]</scope>
    <source>
        <strain evidence="1">G3</strain>
    </source>
</reference>
<organism evidence="1 2">
    <name type="scientific">Trichomonas vaginalis (strain ATCC PRA-98 / G3)</name>
    <dbReference type="NCBI Taxonomy" id="412133"/>
    <lineage>
        <taxon>Eukaryota</taxon>
        <taxon>Metamonada</taxon>
        <taxon>Parabasalia</taxon>
        <taxon>Trichomonadida</taxon>
        <taxon>Trichomonadidae</taxon>
        <taxon>Trichomonas</taxon>
    </lineage>
</organism>
<dbReference type="SMR" id="A2DHB1"/>
<dbReference type="VEuPathDB" id="TrichDB:TVAG_021290"/>
<proteinExistence type="predicted"/>
<dbReference type="VEuPathDB" id="TrichDB:TVAGG3_0677710"/>
<evidence type="ECO:0000313" key="1">
    <source>
        <dbReference type="EMBL" id="EAY20184.1"/>
    </source>
</evidence>
<keyword evidence="2" id="KW-1185">Reference proteome</keyword>
<dbReference type="InParanoid" id="A2DHB1"/>
<accession>A2DHB1</accession>
<dbReference type="KEGG" id="tva:5465718"/>
<sequence>MNESHGLGFSNKRIGRHKSYAFDLNFKPEEVSTNCTDDANSILTKIQNLENRLNSCDLIYKLSSQTQLVRSKERKEKIQSLKKALNSYKHSIDEAEKQELQLPNNINKTIRNEIDTFISTEAPTELKDLYAEVHELSHNIQELMKKVTLKNKKEIENLIPKLSLIDLNEEESQLLNTIIQNQKELESLTKNGSK</sequence>